<feature type="chain" id="PRO_5032512500" evidence="1">
    <location>
        <begin position="27"/>
        <end position="204"/>
    </location>
</feature>
<name>A0A840LBR9_9BURK</name>
<dbReference type="Proteomes" id="UP000562027">
    <property type="component" value="Unassembled WGS sequence"/>
</dbReference>
<keyword evidence="3" id="KW-1185">Reference proteome</keyword>
<proteinExistence type="predicted"/>
<dbReference type="RefSeq" id="WP_184300522.1">
    <property type="nucleotide sequence ID" value="NZ_JACHLP010000005.1"/>
</dbReference>
<reference evidence="2 3" key="1">
    <citation type="submission" date="2020-08" db="EMBL/GenBank/DDBJ databases">
        <title>Functional genomics of gut bacteria from endangered species of beetles.</title>
        <authorList>
            <person name="Carlos-Shanley C."/>
        </authorList>
    </citation>
    <scope>NUCLEOTIDE SEQUENCE [LARGE SCALE GENOMIC DNA]</scope>
    <source>
        <strain evidence="2 3">S00239</strain>
    </source>
</reference>
<evidence type="ECO:0000313" key="3">
    <source>
        <dbReference type="Proteomes" id="UP000562027"/>
    </source>
</evidence>
<evidence type="ECO:0000313" key="2">
    <source>
        <dbReference type="EMBL" id="MBB4844315.1"/>
    </source>
</evidence>
<comment type="caution">
    <text evidence="2">The sequence shown here is derived from an EMBL/GenBank/DDBJ whole genome shotgun (WGS) entry which is preliminary data.</text>
</comment>
<feature type="signal peptide" evidence="1">
    <location>
        <begin position="1"/>
        <end position="26"/>
    </location>
</feature>
<dbReference type="AlphaFoldDB" id="A0A840LBR9"/>
<evidence type="ECO:0000256" key="1">
    <source>
        <dbReference type="SAM" id="SignalP"/>
    </source>
</evidence>
<organism evidence="2 3">
    <name type="scientific">Roseateles oligotrophus</name>
    <dbReference type="NCBI Taxonomy" id="1769250"/>
    <lineage>
        <taxon>Bacteria</taxon>
        <taxon>Pseudomonadati</taxon>
        <taxon>Pseudomonadota</taxon>
        <taxon>Betaproteobacteria</taxon>
        <taxon>Burkholderiales</taxon>
        <taxon>Sphaerotilaceae</taxon>
        <taxon>Roseateles</taxon>
    </lineage>
</organism>
<protein>
    <submittedName>
        <fullName evidence="2">Uncharacterized protein</fullName>
    </submittedName>
</protein>
<sequence>MRKFPGSLKSVLLASGLVLAPALALAQQPPSTAVLSASASNARVKAAEVVLHAKVVELDPVNRVAVLRNAKGQLVTVDVPASIGNFDQVRVGDELAIRYAAAVALELEPVAKESGIREKVESVSNSSGTVGGLPSATSGRKVQALAVVEAIDRKARTVKLRGVKRSFIVAAPDNVDLAKIKVGQEVRAVFVEAAAVSVEQRARK</sequence>
<keyword evidence="1" id="KW-0732">Signal</keyword>
<dbReference type="EMBL" id="JACHLP010000005">
    <property type="protein sequence ID" value="MBB4844315.1"/>
    <property type="molecule type" value="Genomic_DNA"/>
</dbReference>
<gene>
    <name evidence="2" type="ORF">HNP55_002851</name>
</gene>
<accession>A0A840LBR9</accession>